<keyword evidence="1" id="KW-0812">Transmembrane</keyword>
<reference evidence="2 3" key="1">
    <citation type="journal article" date="2015" name="Genome Announc.">
        <title>Complete Genome Sequence of Spiroplasma cantharicola CC-1T (DSM 21588), a Bacterium Isolated from Soldier Beetle (Cantharis carolinus).</title>
        <authorList>
            <person name="Lo W.S."/>
            <person name="Liu P.Y."/>
            <person name="Kuo C.H."/>
        </authorList>
    </citation>
    <scope>NUCLEOTIDE SEQUENCE [LARGE SCALE GENOMIC DNA]</scope>
    <source>
        <strain evidence="2 3">CC-1</strain>
    </source>
</reference>
<sequence>MKIKKLYKYLFLLILLLSIISTFGFIIFYYIKSINTVIEENNGVEEVNKPPVVEKSDFVKKDLKINFNLEQKIFIINFSKEKYFILNEFKYYFIIEFNKLGPKNNNIEIKFGVDNLALPKEIYVNYQGVNHRYSWNFKLI</sequence>
<dbReference type="Proteomes" id="UP000063919">
    <property type="component" value="Chromosome"/>
</dbReference>
<evidence type="ECO:0000313" key="2">
    <source>
        <dbReference type="EMBL" id="ALD66788.1"/>
    </source>
</evidence>
<dbReference type="RefSeq" id="WP_053946536.1">
    <property type="nucleotide sequence ID" value="NZ_CP012622.1"/>
</dbReference>
<gene>
    <name evidence="2" type="ORF">SCANT_v1c08820</name>
</gene>
<evidence type="ECO:0000313" key="3">
    <source>
        <dbReference type="Proteomes" id="UP000063919"/>
    </source>
</evidence>
<dbReference type="STRING" id="362837.SCANT_v1c08820"/>
<dbReference type="KEGG" id="scj:SCANT_v1c08820"/>
<keyword evidence="3" id="KW-1185">Reference proteome</keyword>
<organism evidence="2 3">
    <name type="scientific">Spiroplasma cantharicola</name>
    <dbReference type="NCBI Taxonomy" id="362837"/>
    <lineage>
        <taxon>Bacteria</taxon>
        <taxon>Bacillati</taxon>
        <taxon>Mycoplasmatota</taxon>
        <taxon>Mollicutes</taxon>
        <taxon>Entomoplasmatales</taxon>
        <taxon>Spiroplasmataceae</taxon>
        <taxon>Spiroplasma</taxon>
    </lineage>
</organism>
<dbReference type="PATRIC" id="fig|362837.3.peg.898"/>
<feature type="transmembrane region" description="Helical" evidence="1">
    <location>
        <begin position="9"/>
        <end position="31"/>
    </location>
</feature>
<protein>
    <submittedName>
        <fullName evidence="2">Uncharacterized protein</fullName>
    </submittedName>
</protein>
<keyword evidence="1" id="KW-1133">Transmembrane helix</keyword>
<dbReference type="EMBL" id="CP012622">
    <property type="protein sequence ID" value="ALD66788.1"/>
    <property type="molecule type" value="Genomic_DNA"/>
</dbReference>
<keyword evidence="1" id="KW-0472">Membrane</keyword>
<accession>A0A0M3SJI0</accession>
<dbReference type="AlphaFoldDB" id="A0A0M3SJI0"/>
<evidence type="ECO:0000256" key="1">
    <source>
        <dbReference type="SAM" id="Phobius"/>
    </source>
</evidence>
<proteinExistence type="predicted"/>
<name>A0A0M3SJI0_9MOLU</name>